<name>A0ABW0SR25_9GAMM</name>
<protein>
    <submittedName>
        <fullName evidence="2">Uncharacterized protein</fullName>
    </submittedName>
</protein>
<comment type="caution">
    <text evidence="2">The sequence shown here is derived from an EMBL/GenBank/DDBJ whole genome shotgun (WGS) entry which is preliminary data.</text>
</comment>
<evidence type="ECO:0000256" key="1">
    <source>
        <dbReference type="SAM" id="SignalP"/>
    </source>
</evidence>
<feature type="signal peptide" evidence="1">
    <location>
        <begin position="1"/>
        <end position="18"/>
    </location>
</feature>
<sequence>MKKLFAVALLALSFSALADSAAPVAPDAWMGARPNVQITVSHGTTPDTYTINAVVSDLRTGNVLAKPVMVARAGTPARAEIGGVGVKGMVSVAFTVTVDSSGQTAAYSSEVRDNAEVVASQSATLAVAK</sequence>
<dbReference type="EMBL" id="JBHSNM010000014">
    <property type="protein sequence ID" value="MFC5571578.1"/>
    <property type="molecule type" value="Genomic_DNA"/>
</dbReference>
<evidence type="ECO:0000313" key="2">
    <source>
        <dbReference type="EMBL" id="MFC5571578.1"/>
    </source>
</evidence>
<gene>
    <name evidence="2" type="ORF">ACFPN1_16100</name>
</gene>
<keyword evidence="1" id="KW-0732">Signal</keyword>
<organism evidence="2 3">
    <name type="scientific">Lysobacter yangpyeongensis</name>
    <dbReference type="NCBI Taxonomy" id="346182"/>
    <lineage>
        <taxon>Bacteria</taxon>
        <taxon>Pseudomonadati</taxon>
        <taxon>Pseudomonadota</taxon>
        <taxon>Gammaproteobacteria</taxon>
        <taxon>Lysobacterales</taxon>
        <taxon>Lysobacteraceae</taxon>
        <taxon>Lysobacter</taxon>
    </lineage>
</organism>
<reference evidence="3" key="1">
    <citation type="journal article" date="2019" name="Int. J. Syst. Evol. Microbiol.">
        <title>The Global Catalogue of Microorganisms (GCM) 10K type strain sequencing project: providing services to taxonomists for standard genome sequencing and annotation.</title>
        <authorList>
            <consortium name="The Broad Institute Genomics Platform"/>
            <consortium name="The Broad Institute Genome Sequencing Center for Infectious Disease"/>
            <person name="Wu L."/>
            <person name="Ma J."/>
        </authorList>
    </citation>
    <scope>NUCLEOTIDE SEQUENCE [LARGE SCALE GENOMIC DNA]</scope>
    <source>
        <strain evidence="3">KACC 11407</strain>
    </source>
</reference>
<keyword evidence="3" id="KW-1185">Reference proteome</keyword>
<dbReference type="RefSeq" id="WP_386756232.1">
    <property type="nucleotide sequence ID" value="NZ_JBHSNM010000014.1"/>
</dbReference>
<proteinExistence type="predicted"/>
<accession>A0ABW0SR25</accession>
<evidence type="ECO:0000313" key="3">
    <source>
        <dbReference type="Proteomes" id="UP001596036"/>
    </source>
</evidence>
<feature type="chain" id="PRO_5046674759" evidence="1">
    <location>
        <begin position="19"/>
        <end position="129"/>
    </location>
</feature>
<dbReference type="Proteomes" id="UP001596036">
    <property type="component" value="Unassembled WGS sequence"/>
</dbReference>